<dbReference type="EMBL" id="RRCO01000007">
    <property type="protein sequence ID" value="RRJ24323.1"/>
    <property type="molecule type" value="Genomic_DNA"/>
</dbReference>
<comment type="caution">
    <text evidence="1">The sequence shown here is derived from an EMBL/GenBank/DDBJ whole genome shotgun (WGS) entry which is preliminary data.</text>
</comment>
<protein>
    <submittedName>
        <fullName evidence="1">Uncharacterized protein</fullName>
    </submittedName>
</protein>
<proteinExistence type="predicted"/>
<dbReference type="AlphaFoldDB" id="A0A3P3QVG6"/>
<evidence type="ECO:0000313" key="1">
    <source>
        <dbReference type="EMBL" id="RRJ24323.1"/>
    </source>
</evidence>
<keyword evidence="2" id="KW-1185">Reference proteome</keyword>
<gene>
    <name evidence="1" type="ORF">EHV10_13065</name>
</gene>
<dbReference type="RefSeq" id="WP_128675034.1">
    <property type="nucleotide sequence ID" value="NZ_RRCO01000007.1"/>
</dbReference>
<name>A0A3P3QVG6_9FIRM</name>
<accession>A0A3P3QVG6</accession>
<evidence type="ECO:0000313" key="2">
    <source>
        <dbReference type="Proteomes" id="UP000272490"/>
    </source>
</evidence>
<sequence length="109" mass="12473">MIDDVWSGGKATDGPYMLLSSAMQDGLYHPNCKDSHSTYFPILDDNPEARFSRRELNGIKEDYRLDQLVNYADRQVKKYTRLSENSLGSENADSYRKKSKNGKVNYIGL</sequence>
<organism evidence="1 2">
    <name type="scientific">Lachnoanaerobaculum gingivalis</name>
    <dbReference type="NCBI Taxonomy" id="2490855"/>
    <lineage>
        <taxon>Bacteria</taxon>
        <taxon>Bacillati</taxon>
        <taxon>Bacillota</taxon>
        <taxon>Clostridia</taxon>
        <taxon>Lachnospirales</taxon>
        <taxon>Lachnospiraceae</taxon>
        <taxon>Lachnoanaerobaculum</taxon>
    </lineage>
</organism>
<dbReference type="Proteomes" id="UP000272490">
    <property type="component" value="Unassembled WGS sequence"/>
</dbReference>
<dbReference type="OrthoDB" id="3197444at2"/>
<reference evidence="1 2" key="1">
    <citation type="submission" date="2018-11" db="EMBL/GenBank/DDBJ databases">
        <title>Genome sequencing of Lachnoanaerobaculum sp. KCOM 2030 (= ChDC B114).</title>
        <authorList>
            <person name="Kook J.-K."/>
            <person name="Park S.-N."/>
            <person name="Lim Y.K."/>
        </authorList>
    </citation>
    <scope>NUCLEOTIDE SEQUENCE [LARGE SCALE GENOMIC DNA]</scope>
    <source>
        <strain evidence="1 2">KCOM 2030</strain>
    </source>
</reference>